<reference evidence="1" key="1">
    <citation type="journal article" date="2014" name="Front. Microbiol.">
        <title>High frequency of phylogenetically diverse reductive dehalogenase-homologous genes in deep subseafloor sedimentary metagenomes.</title>
        <authorList>
            <person name="Kawai M."/>
            <person name="Futagami T."/>
            <person name="Toyoda A."/>
            <person name="Takaki Y."/>
            <person name="Nishi S."/>
            <person name="Hori S."/>
            <person name="Arai W."/>
            <person name="Tsubouchi T."/>
            <person name="Morono Y."/>
            <person name="Uchiyama I."/>
            <person name="Ito T."/>
            <person name="Fujiyama A."/>
            <person name="Inagaki F."/>
            <person name="Takami H."/>
        </authorList>
    </citation>
    <scope>NUCLEOTIDE SEQUENCE</scope>
    <source>
        <strain evidence="1">Expedition CK06-06</strain>
    </source>
</reference>
<gene>
    <name evidence="1" type="ORF">S12H4_41599</name>
</gene>
<accession>X1UW15</accession>
<dbReference type="EMBL" id="BARW01025364">
    <property type="protein sequence ID" value="GAJ07797.1"/>
    <property type="molecule type" value="Genomic_DNA"/>
</dbReference>
<proteinExistence type="predicted"/>
<feature type="non-terminal residue" evidence="1">
    <location>
        <position position="1"/>
    </location>
</feature>
<evidence type="ECO:0000313" key="1">
    <source>
        <dbReference type="EMBL" id="GAJ07797.1"/>
    </source>
</evidence>
<organism evidence="1">
    <name type="scientific">marine sediment metagenome</name>
    <dbReference type="NCBI Taxonomy" id="412755"/>
    <lineage>
        <taxon>unclassified sequences</taxon>
        <taxon>metagenomes</taxon>
        <taxon>ecological metagenomes</taxon>
    </lineage>
</organism>
<comment type="caution">
    <text evidence="1">The sequence shown here is derived from an EMBL/GenBank/DDBJ whole genome shotgun (WGS) entry which is preliminary data.</text>
</comment>
<sequence>QDKDRAEKYCNEIRKKITDKKKHKEEDTIHLNRNLISLFVSSQTNDNGLPNDFEWNKIELFEHTLKQYFMELETTDMKVQPNDWYDLFQLIYVQPGDKIWTRENRWKNLIIKAGMEKYLYEK</sequence>
<dbReference type="AlphaFoldDB" id="X1UW15"/>
<name>X1UW15_9ZZZZ</name>
<protein>
    <submittedName>
        <fullName evidence="1">Uncharacterized protein</fullName>
    </submittedName>
</protein>